<proteinExistence type="predicted"/>
<dbReference type="AlphaFoldDB" id="A0A6M3JTT5"/>
<organism evidence="1">
    <name type="scientific">viral metagenome</name>
    <dbReference type="NCBI Taxonomy" id="1070528"/>
    <lineage>
        <taxon>unclassified sequences</taxon>
        <taxon>metagenomes</taxon>
        <taxon>organismal metagenomes</taxon>
    </lineage>
</organism>
<evidence type="ECO:0000313" key="1">
    <source>
        <dbReference type="EMBL" id="QJA72581.1"/>
    </source>
</evidence>
<protein>
    <submittedName>
        <fullName evidence="1">Uncharacterized protein</fullName>
    </submittedName>
</protein>
<dbReference type="EMBL" id="MT141963">
    <property type="protein sequence ID" value="QJA72581.1"/>
    <property type="molecule type" value="Genomic_DNA"/>
</dbReference>
<reference evidence="1" key="1">
    <citation type="submission" date="2020-03" db="EMBL/GenBank/DDBJ databases">
        <title>The deep terrestrial virosphere.</title>
        <authorList>
            <person name="Holmfeldt K."/>
            <person name="Nilsson E."/>
            <person name="Simone D."/>
            <person name="Lopez-Fernandez M."/>
            <person name="Wu X."/>
            <person name="de Brujin I."/>
            <person name="Lundin D."/>
            <person name="Andersson A."/>
            <person name="Bertilsson S."/>
            <person name="Dopson M."/>
        </authorList>
    </citation>
    <scope>NUCLEOTIDE SEQUENCE</scope>
    <source>
        <strain evidence="1">MM415A02707</strain>
    </source>
</reference>
<name>A0A6M3JTT5_9ZZZZ</name>
<gene>
    <name evidence="1" type="ORF">MM415A02707_0003</name>
</gene>
<accession>A0A6M3JTT5</accession>
<sequence>MSGVSEYQPDVLVSGGGTVYLLELCTERAAAWIDENTESEDWQWFGCSLAVEHGYLDDIVFAMRADDLDVQIAGQREREAAAALRAMIH</sequence>